<keyword evidence="5" id="KW-0862">Zinc</keyword>
<feature type="compositionally biased region" description="Basic residues" evidence="7">
    <location>
        <begin position="188"/>
        <end position="198"/>
    </location>
</feature>
<reference evidence="8" key="1">
    <citation type="journal article" date="2020" name="Arch.">
        <title>Full genome sequence of bovine alphaherpesvirus 2 (BoHV-2).</title>
        <authorList>
            <person name="Pfaff F."/>
            <person name="Neubauer-Juric A."/>
            <person name="Krebs S."/>
            <person name="Hauser A."/>
            <person name="Singer S."/>
            <person name="Blum H."/>
            <person name="Hoffmann B."/>
        </authorList>
    </citation>
    <scope>NUCLEOTIDE SEQUENCE</scope>
    <source>
        <strain evidence="8">Riems 8/85</strain>
    </source>
</reference>
<evidence type="ECO:0000256" key="1">
    <source>
        <dbReference type="ARBA" id="ARBA00004192"/>
    </source>
</evidence>
<gene>
    <name evidence="8" type="primary">UL54</name>
</gene>
<dbReference type="EMBL" id="MT862164">
    <property type="protein sequence ID" value="QPO25264.1"/>
    <property type="molecule type" value="Genomic_DNA"/>
</dbReference>
<dbReference type="Pfam" id="PF05459">
    <property type="entry name" value="Herpes_UL69"/>
    <property type="match status" value="1"/>
</dbReference>
<organism evidence="8">
    <name type="scientific">Bovine alphaherpesvirus 2</name>
    <dbReference type="NCBI Taxonomy" id="10295"/>
    <lineage>
        <taxon>Viruses</taxon>
        <taxon>Duplodnaviria</taxon>
        <taxon>Heunggongvirae</taxon>
        <taxon>Peploviricota</taxon>
        <taxon>Herviviricetes</taxon>
        <taxon>Herpesvirales</taxon>
        <taxon>Orthoherpesviridae</taxon>
        <taxon>Alphaherpesvirinae</taxon>
        <taxon>Simplexvirus</taxon>
        <taxon>Simplexvirus bovinealpha2</taxon>
    </lineage>
</organism>
<dbReference type="GO" id="GO:0003723">
    <property type="term" value="F:RNA binding"/>
    <property type="evidence" value="ECO:0007669"/>
    <property type="project" value="UniProtKB-KW"/>
</dbReference>
<feature type="region of interest" description="Disordered" evidence="7">
    <location>
        <begin position="145"/>
        <end position="231"/>
    </location>
</feature>
<dbReference type="GO" id="GO:0030430">
    <property type="term" value="C:host cell cytoplasm"/>
    <property type="evidence" value="ECO:0007669"/>
    <property type="project" value="UniProtKB-SubCell"/>
</dbReference>
<name>A0A7T1P5A6_9ALPH</name>
<comment type="similarity">
    <text evidence="2">Belongs to the HHV-1 ICP27 protein family.</text>
</comment>
<keyword evidence="4" id="KW-0863">Zinc-finger</keyword>
<evidence type="ECO:0000256" key="7">
    <source>
        <dbReference type="SAM" id="MobiDB-lite"/>
    </source>
</evidence>
<evidence type="ECO:0000256" key="5">
    <source>
        <dbReference type="ARBA" id="ARBA00022833"/>
    </source>
</evidence>
<sequence>MSTPTDMLVDLGLNLSDSELEDSAPAILGNRGADAEMGDDGESDISDISSGECSSGDDDMDAIPGEGATVASVAEAPASTSSSCRMIGEPPPRTQRPMRSQIHVDGASRGSSDVWSRLGRRVRSASDEACKKLARLEVRATGGDWRRRRRRDNEASGAPRRGGGNAHIATSAGSYPPVGDVRANLRSLGRRRRRRRARGAGSYRGAHYERRAPRTPATITPPPQDHSRVPPDAIDPGVMARLHSIIDRSSAERVGGSFVRSSQIMRNPFGGPGFRTTNSPWAPVLAPVSAPYEAETRRVSWHTLVEHGPSLYRTFASEGRASATARALRECVLRQENLTSSLASADELFSWCKMCVQHKLPIQSRDPIVATAGAVLETLATRLRPFMQCYLRTRGLRSLDDLCSRRRLSDVKDIASFMFVILARIANRVERGVEELDYGTLGVPPGMCMDFYIPGACVAGVIEILDTHRQECSSRICELTASHIIASDYVHGKYFYCNSLF</sequence>
<protein>
    <submittedName>
        <fullName evidence="8">Multifunctional expression regulator</fullName>
    </submittedName>
</protein>
<dbReference type="GO" id="GO:0008270">
    <property type="term" value="F:zinc ion binding"/>
    <property type="evidence" value="ECO:0007669"/>
    <property type="project" value="UniProtKB-KW"/>
</dbReference>
<evidence type="ECO:0000313" key="8">
    <source>
        <dbReference type="EMBL" id="QPO25264.1"/>
    </source>
</evidence>
<comment type="subcellular location">
    <subcellularLocation>
        <location evidence="1">Host cytoplasm</location>
    </subcellularLocation>
</comment>
<evidence type="ECO:0000256" key="4">
    <source>
        <dbReference type="ARBA" id="ARBA00022771"/>
    </source>
</evidence>
<feature type="region of interest" description="Disordered" evidence="7">
    <location>
        <begin position="16"/>
        <end position="114"/>
    </location>
</feature>
<evidence type="ECO:0000256" key="6">
    <source>
        <dbReference type="ARBA" id="ARBA00022884"/>
    </source>
</evidence>
<accession>A0A7T1P5A6</accession>
<dbReference type="InterPro" id="IPR008648">
    <property type="entry name" value="ICP27-like"/>
</dbReference>
<dbReference type="Proteomes" id="UP001147787">
    <property type="component" value="Segment"/>
</dbReference>
<evidence type="ECO:0000256" key="2">
    <source>
        <dbReference type="ARBA" id="ARBA00008477"/>
    </source>
</evidence>
<dbReference type="GO" id="GO:0006355">
    <property type="term" value="P:regulation of DNA-templated transcription"/>
    <property type="evidence" value="ECO:0007669"/>
    <property type="project" value="InterPro"/>
</dbReference>
<feature type="compositionally biased region" description="Acidic residues" evidence="7">
    <location>
        <begin position="36"/>
        <end position="45"/>
    </location>
</feature>
<proteinExistence type="inferred from homology"/>
<evidence type="ECO:0000256" key="3">
    <source>
        <dbReference type="ARBA" id="ARBA00022723"/>
    </source>
</evidence>
<keyword evidence="6" id="KW-0694">RNA-binding</keyword>
<keyword evidence="3" id="KW-0479">Metal-binding</keyword>